<accession>A0A914Y5I6</accession>
<organism evidence="2 3">
    <name type="scientific">Panagrolaimus superbus</name>
    <dbReference type="NCBI Taxonomy" id="310955"/>
    <lineage>
        <taxon>Eukaryota</taxon>
        <taxon>Metazoa</taxon>
        <taxon>Ecdysozoa</taxon>
        <taxon>Nematoda</taxon>
        <taxon>Chromadorea</taxon>
        <taxon>Rhabditida</taxon>
        <taxon>Tylenchina</taxon>
        <taxon>Panagrolaimomorpha</taxon>
        <taxon>Panagrolaimoidea</taxon>
        <taxon>Panagrolaimidae</taxon>
        <taxon>Panagrolaimus</taxon>
    </lineage>
</organism>
<reference evidence="3" key="1">
    <citation type="submission" date="2022-11" db="UniProtKB">
        <authorList>
            <consortium name="WormBaseParasite"/>
        </authorList>
    </citation>
    <scope>IDENTIFICATION</scope>
</reference>
<dbReference type="Proteomes" id="UP000887577">
    <property type="component" value="Unplaced"/>
</dbReference>
<evidence type="ECO:0000256" key="1">
    <source>
        <dbReference type="SAM" id="Coils"/>
    </source>
</evidence>
<proteinExistence type="predicted"/>
<evidence type="ECO:0000313" key="2">
    <source>
        <dbReference type="Proteomes" id="UP000887577"/>
    </source>
</evidence>
<dbReference type="AlphaFoldDB" id="A0A914Y5I6"/>
<name>A0A914Y5I6_9BILA</name>
<evidence type="ECO:0000313" key="3">
    <source>
        <dbReference type="WBParaSite" id="PSU_v2.g14506.t1"/>
    </source>
</evidence>
<keyword evidence="1" id="KW-0175">Coiled coil</keyword>
<keyword evidence="2" id="KW-1185">Reference proteome</keyword>
<protein>
    <submittedName>
        <fullName evidence="3">Uncharacterized protein</fullName>
    </submittedName>
</protein>
<sequence>MIWIADENIILTGHDDGNLMILNLNTDTEPLTFKTDFENIVLCRVNTVERNKFLAKEFEVERNLIRKQAKRIFEEYKEKKEKEIKELNETLETNMQAMKDKIKVMENKYEASEAAKEEIIAKLKADFKNEINEQKIFYENMINDQIKASLEKDETNTKCMVMIEKMHKKEFQKLQYDWETKEKELLKEISKNKTNTEKVRKKLFESESLRKMTIQQISDEEKKFYQTLRSLKQKNEEEQKHFAATIKDLKATILIIENEKGAEVQNVRQQKIRLEALSDELAENQNIFDEKNSLIEKV</sequence>
<feature type="coiled-coil region" evidence="1">
    <location>
        <begin position="66"/>
        <end position="122"/>
    </location>
</feature>
<dbReference type="WBParaSite" id="PSU_v2.g14506.t1">
    <property type="protein sequence ID" value="PSU_v2.g14506.t1"/>
    <property type="gene ID" value="PSU_v2.g14506"/>
</dbReference>